<evidence type="ECO:0000256" key="1">
    <source>
        <dbReference type="SAM" id="Phobius"/>
    </source>
</evidence>
<keyword evidence="1" id="KW-0812">Transmembrane</keyword>
<dbReference type="InParanoid" id="A0A2P6N4L0"/>
<gene>
    <name evidence="2" type="ORF">PROFUN_01060</name>
</gene>
<dbReference type="AlphaFoldDB" id="A0A2P6N4L0"/>
<comment type="caution">
    <text evidence="2">The sequence shown here is derived from an EMBL/GenBank/DDBJ whole genome shotgun (WGS) entry which is preliminary data.</text>
</comment>
<feature type="transmembrane region" description="Helical" evidence="1">
    <location>
        <begin position="38"/>
        <end position="56"/>
    </location>
</feature>
<accession>A0A2P6N4L0</accession>
<dbReference type="EMBL" id="MDYQ01000207">
    <property type="protein sequence ID" value="PRP78887.1"/>
    <property type="molecule type" value="Genomic_DNA"/>
</dbReference>
<keyword evidence="1" id="KW-0472">Membrane</keyword>
<proteinExistence type="predicted"/>
<evidence type="ECO:0000313" key="2">
    <source>
        <dbReference type="EMBL" id="PRP78887.1"/>
    </source>
</evidence>
<sequence length="137" mass="15548">MSQKLTSRRWHVEGGRTSSIEWKGTLCSHKQAKMMNKITTLIVLLGVALAVNAQYYTFAQPPPANTGLPNGIFYSGYPNYIVQAPAKFIATPLAHRDTKYRYKRGSPFHPGFYPYGTDEGYVTPYDIYNRPYQGMPF</sequence>
<organism evidence="2 3">
    <name type="scientific">Planoprotostelium fungivorum</name>
    <dbReference type="NCBI Taxonomy" id="1890364"/>
    <lineage>
        <taxon>Eukaryota</taxon>
        <taxon>Amoebozoa</taxon>
        <taxon>Evosea</taxon>
        <taxon>Variosea</taxon>
        <taxon>Cavosteliida</taxon>
        <taxon>Cavosteliaceae</taxon>
        <taxon>Planoprotostelium</taxon>
    </lineage>
</organism>
<evidence type="ECO:0000313" key="3">
    <source>
        <dbReference type="Proteomes" id="UP000241769"/>
    </source>
</evidence>
<keyword evidence="3" id="KW-1185">Reference proteome</keyword>
<reference evidence="2 3" key="1">
    <citation type="journal article" date="2018" name="Genome Biol. Evol.">
        <title>Multiple Roots of Fruiting Body Formation in Amoebozoa.</title>
        <authorList>
            <person name="Hillmann F."/>
            <person name="Forbes G."/>
            <person name="Novohradska S."/>
            <person name="Ferling I."/>
            <person name="Riege K."/>
            <person name="Groth M."/>
            <person name="Westermann M."/>
            <person name="Marz M."/>
            <person name="Spaller T."/>
            <person name="Winckler T."/>
            <person name="Schaap P."/>
            <person name="Glockner G."/>
        </authorList>
    </citation>
    <scope>NUCLEOTIDE SEQUENCE [LARGE SCALE GENOMIC DNA]</scope>
    <source>
        <strain evidence="2 3">Jena</strain>
    </source>
</reference>
<protein>
    <submittedName>
        <fullName evidence="2">Uncharacterized protein</fullName>
    </submittedName>
</protein>
<name>A0A2P6N4L0_9EUKA</name>
<keyword evidence="1" id="KW-1133">Transmembrane helix</keyword>
<dbReference type="Proteomes" id="UP000241769">
    <property type="component" value="Unassembled WGS sequence"/>
</dbReference>